<accession>A0A2P8I849</accession>
<dbReference type="Gene3D" id="1.10.357.10">
    <property type="entry name" value="Tetracycline Repressor, domain 2"/>
    <property type="match status" value="1"/>
</dbReference>
<gene>
    <name evidence="1" type="ORF">B0I31_106170</name>
</gene>
<evidence type="ECO:0000313" key="2">
    <source>
        <dbReference type="Proteomes" id="UP000241118"/>
    </source>
</evidence>
<protein>
    <submittedName>
        <fullName evidence="1">Uncharacterized protein</fullName>
    </submittedName>
</protein>
<organism evidence="1 2">
    <name type="scientific">Saccharothrix carnea</name>
    <dbReference type="NCBI Taxonomy" id="1280637"/>
    <lineage>
        <taxon>Bacteria</taxon>
        <taxon>Bacillati</taxon>
        <taxon>Actinomycetota</taxon>
        <taxon>Actinomycetes</taxon>
        <taxon>Pseudonocardiales</taxon>
        <taxon>Pseudonocardiaceae</taxon>
        <taxon>Saccharothrix</taxon>
    </lineage>
</organism>
<sequence>MAWAGGLARRGGSPPAVLLTGLRAFSRLHGVLNLEVTDQFGPMGPALLYRAEVESLILGDSGVRGSTRLSGPG</sequence>
<dbReference type="Proteomes" id="UP000241118">
    <property type="component" value="Unassembled WGS sequence"/>
</dbReference>
<evidence type="ECO:0000313" key="1">
    <source>
        <dbReference type="EMBL" id="PSL54654.1"/>
    </source>
</evidence>
<keyword evidence="2" id="KW-1185">Reference proteome</keyword>
<reference evidence="1 2" key="1">
    <citation type="submission" date="2018-03" db="EMBL/GenBank/DDBJ databases">
        <title>Genomic Encyclopedia of Type Strains, Phase III (KMG-III): the genomes of soil and plant-associated and newly described type strains.</title>
        <authorList>
            <person name="Whitman W."/>
        </authorList>
    </citation>
    <scope>NUCLEOTIDE SEQUENCE [LARGE SCALE GENOMIC DNA]</scope>
    <source>
        <strain evidence="1 2">CGMCC 4.7097</strain>
    </source>
</reference>
<dbReference type="EMBL" id="PYAX01000006">
    <property type="protein sequence ID" value="PSL54654.1"/>
    <property type="molecule type" value="Genomic_DNA"/>
</dbReference>
<dbReference type="InterPro" id="IPR036271">
    <property type="entry name" value="Tet_transcr_reg_TetR-rel_C_sf"/>
</dbReference>
<dbReference type="AlphaFoldDB" id="A0A2P8I849"/>
<name>A0A2P8I849_SACCR</name>
<comment type="caution">
    <text evidence="1">The sequence shown here is derived from an EMBL/GenBank/DDBJ whole genome shotgun (WGS) entry which is preliminary data.</text>
</comment>
<proteinExistence type="predicted"/>
<dbReference type="SUPFAM" id="SSF48498">
    <property type="entry name" value="Tetracyclin repressor-like, C-terminal domain"/>
    <property type="match status" value="1"/>
</dbReference>